<dbReference type="PANTHER" id="PTHR24416:SF548">
    <property type="entry name" value="PROTEIN KINASE DOMAIN-CONTAINING PROTEIN"/>
    <property type="match status" value="1"/>
</dbReference>
<dbReference type="InterPro" id="IPR050122">
    <property type="entry name" value="RTK"/>
</dbReference>
<proteinExistence type="predicted"/>
<dbReference type="Pfam" id="PF07714">
    <property type="entry name" value="PK_Tyr_Ser-Thr"/>
    <property type="match status" value="1"/>
</dbReference>
<dbReference type="AlphaFoldDB" id="A0A914PYI1"/>
<dbReference type="GO" id="GO:0005524">
    <property type="term" value="F:ATP binding"/>
    <property type="evidence" value="ECO:0007669"/>
    <property type="project" value="InterPro"/>
</dbReference>
<dbReference type="InterPro" id="IPR001245">
    <property type="entry name" value="Ser-Thr/Tyr_kinase_cat_dom"/>
</dbReference>
<dbReference type="SMART" id="SM00219">
    <property type="entry name" value="TyrKc"/>
    <property type="match status" value="1"/>
</dbReference>
<accession>A0A914PYI1</accession>
<dbReference type="Proteomes" id="UP000887578">
    <property type="component" value="Unplaced"/>
</dbReference>
<dbReference type="PROSITE" id="PS50011">
    <property type="entry name" value="PROTEIN_KINASE_DOM"/>
    <property type="match status" value="1"/>
</dbReference>
<dbReference type="Gene3D" id="1.10.510.10">
    <property type="entry name" value="Transferase(Phosphotransferase) domain 1"/>
    <property type="match status" value="1"/>
</dbReference>
<evidence type="ECO:0000259" key="2">
    <source>
        <dbReference type="PROSITE" id="PS50011"/>
    </source>
</evidence>
<organism evidence="3 4">
    <name type="scientific">Panagrolaimus davidi</name>
    <dbReference type="NCBI Taxonomy" id="227884"/>
    <lineage>
        <taxon>Eukaryota</taxon>
        <taxon>Metazoa</taxon>
        <taxon>Ecdysozoa</taxon>
        <taxon>Nematoda</taxon>
        <taxon>Chromadorea</taxon>
        <taxon>Rhabditida</taxon>
        <taxon>Tylenchina</taxon>
        <taxon>Panagrolaimomorpha</taxon>
        <taxon>Panagrolaimoidea</taxon>
        <taxon>Panagrolaimidae</taxon>
        <taxon>Panagrolaimus</taxon>
    </lineage>
</organism>
<keyword evidence="3" id="KW-1185">Reference proteome</keyword>
<dbReference type="SUPFAM" id="SSF56112">
    <property type="entry name" value="Protein kinase-like (PK-like)"/>
    <property type="match status" value="1"/>
</dbReference>
<dbReference type="InterPro" id="IPR008266">
    <property type="entry name" value="Tyr_kinase_AS"/>
</dbReference>
<sequence>MLYDAQHLIIFTDDYSYLQKLNSGSLNKDNHTVDYILYMTSSDDRIVENLKNNFYTYDSAKAAFHIMTPENKKNVFGENTCQLITKAQKEGFGEIAVQFKLQLWHFILIGIGIFSTVVGFAVFYYKCIRPKNLYVEIMKNIPSGENKEELSKVCDEFYIPEGKFKINFNLVKGQGLSSTVYEATIKRALLSALPRRSFDHNSISEDYIVAAKLLNHLQQDQISQSDFYGEINAARKLGKHDKICTLLGWSAHLEAPCLLFELMEMDLYNYLLRLREPLSQSESENGSTIILPVTEFEHYGVPNFDEKQQKIFLQILWQSSQGLDYIASKNIVHRDVAARNVLISPYGNNETFTAKISDFGLCVDVDERTKEYKTTTTDKRLPLKLFAPECHFEHIFSEASDVWAFGLLMIEVYSLSGTLYHGIGMNKIPEYLKQGKRIEKPDKMPQDIYEISYSCWKDDPNLRKPFHKLSKDIKEKLRTIDPENDAYRDYWHLQIEDEELMESFIPRKLKPK</sequence>
<feature type="transmembrane region" description="Helical" evidence="1">
    <location>
        <begin position="103"/>
        <end position="125"/>
    </location>
</feature>
<dbReference type="GO" id="GO:0004714">
    <property type="term" value="F:transmembrane receptor protein tyrosine kinase activity"/>
    <property type="evidence" value="ECO:0007669"/>
    <property type="project" value="TreeGrafter"/>
</dbReference>
<reference evidence="4" key="1">
    <citation type="submission" date="2022-11" db="UniProtKB">
        <authorList>
            <consortium name="WormBaseParasite"/>
        </authorList>
    </citation>
    <scope>IDENTIFICATION</scope>
</reference>
<feature type="domain" description="Protein kinase" evidence="2">
    <location>
        <begin position="166"/>
        <end position="477"/>
    </location>
</feature>
<keyword evidence="1" id="KW-1133">Transmembrane helix</keyword>
<keyword evidence="1" id="KW-0812">Transmembrane</keyword>
<evidence type="ECO:0000313" key="3">
    <source>
        <dbReference type="Proteomes" id="UP000887578"/>
    </source>
</evidence>
<evidence type="ECO:0000313" key="4">
    <source>
        <dbReference type="WBParaSite" id="PDA_v2.g21524.t1"/>
    </source>
</evidence>
<dbReference type="GO" id="GO:0005886">
    <property type="term" value="C:plasma membrane"/>
    <property type="evidence" value="ECO:0007669"/>
    <property type="project" value="TreeGrafter"/>
</dbReference>
<protein>
    <submittedName>
        <fullName evidence="4">Protein kinase domain-containing protein</fullName>
    </submittedName>
</protein>
<evidence type="ECO:0000256" key="1">
    <source>
        <dbReference type="SAM" id="Phobius"/>
    </source>
</evidence>
<dbReference type="InterPro" id="IPR000719">
    <property type="entry name" value="Prot_kinase_dom"/>
</dbReference>
<name>A0A914PYI1_9BILA</name>
<dbReference type="PRINTS" id="PR00109">
    <property type="entry name" value="TYRKINASE"/>
</dbReference>
<keyword evidence="1" id="KW-0472">Membrane</keyword>
<dbReference type="InterPro" id="IPR011009">
    <property type="entry name" value="Kinase-like_dom_sf"/>
</dbReference>
<dbReference type="PANTHER" id="PTHR24416">
    <property type="entry name" value="TYROSINE-PROTEIN KINASE RECEPTOR"/>
    <property type="match status" value="1"/>
</dbReference>
<dbReference type="WBParaSite" id="PDA_v2.g21524.t1">
    <property type="protein sequence ID" value="PDA_v2.g21524.t1"/>
    <property type="gene ID" value="PDA_v2.g21524"/>
</dbReference>
<dbReference type="PROSITE" id="PS00109">
    <property type="entry name" value="PROTEIN_KINASE_TYR"/>
    <property type="match status" value="1"/>
</dbReference>
<dbReference type="InterPro" id="IPR020635">
    <property type="entry name" value="Tyr_kinase_cat_dom"/>
</dbReference>
<dbReference type="GO" id="GO:0007169">
    <property type="term" value="P:cell surface receptor protein tyrosine kinase signaling pathway"/>
    <property type="evidence" value="ECO:0007669"/>
    <property type="project" value="TreeGrafter"/>
</dbReference>
<dbReference type="GO" id="GO:0043235">
    <property type="term" value="C:receptor complex"/>
    <property type="evidence" value="ECO:0007669"/>
    <property type="project" value="TreeGrafter"/>
</dbReference>